<gene>
    <name evidence="2" type="ORF">V6N12_009370</name>
</gene>
<name>A0ABR2E8X6_9ROSI</name>
<evidence type="ECO:0000256" key="1">
    <source>
        <dbReference type="SAM" id="MobiDB-lite"/>
    </source>
</evidence>
<dbReference type="Proteomes" id="UP001472677">
    <property type="component" value="Unassembled WGS sequence"/>
</dbReference>
<protein>
    <submittedName>
        <fullName evidence="2">Uncharacterized protein</fullName>
    </submittedName>
</protein>
<reference evidence="2 3" key="1">
    <citation type="journal article" date="2024" name="G3 (Bethesda)">
        <title>Genome assembly of Hibiscus sabdariffa L. provides insights into metabolisms of medicinal natural products.</title>
        <authorList>
            <person name="Kim T."/>
        </authorList>
    </citation>
    <scope>NUCLEOTIDE SEQUENCE [LARGE SCALE GENOMIC DNA]</scope>
    <source>
        <strain evidence="2">TK-2024</strain>
        <tissue evidence="2">Old leaves</tissue>
    </source>
</reference>
<organism evidence="2 3">
    <name type="scientific">Hibiscus sabdariffa</name>
    <name type="common">roselle</name>
    <dbReference type="NCBI Taxonomy" id="183260"/>
    <lineage>
        <taxon>Eukaryota</taxon>
        <taxon>Viridiplantae</taxon>
        <taxon>Streptophyta</taxon>
        <taxon>Embryophyta</taxon>
        <taxon>Tracheophyta</taxon>
        <taxon>Spermatophyta</taxon>
        <taxon>Magnoliopsida</taxon>
        <taxon>eudicotyledons</taxon>
        <taxon>Gunneridae</taxon>
        <taxon>Pentapetalae</taxon>
        <taxon>rosids</taxon>
        <taxon>malvids</taxon>
        <taxon>Malvales</taxon>
        <taxon>Malvaceae</taxon>
        <taxon>Malvoideae</taxon>
        <taxon>Hibiscus</taxon>
    </lineage>
</organism>
<comment type="caution">
    <text evidence="2">The sequence shown here is derived from an EMBL/GenBank/DDBJ whole genome shotgun (WGS) entry which is preliminary data.</text>
</comment>
<sequence length="131" mass="14294">MNEPTPTTGIAKTILAPTPAKVVLEEPIPANLLMLLPSIAGNQEAIFKKVQRMEHKCIQLWHYMSSRDVAIQTGLTNIALGPMPTFRTFPSSLFAGDCSRHASPKTNSSTPSNAIEPFTPIVDKSAKTEKY</sequence>
<keyword evidence="3" id="KW-1185">Reference proteome</keyword>
<evidence type="ECO:0000313" key="3">
    <source>
        <dbReference type="Proteomes" id="UP001472677"/>
    </source>
</evidence>
<accession>A0ABR2E8X6</accession>
<feature type="region of interest" description="Disordered" evidence="1">
    <location>
        <begin position="100"/>
        <end position="131"/>
    </location>
</feature>
<dbReference type="EMBL" id="JBBPBM010000018">
    <property type="protein sequence ID" value="KAK8555221.1"/>
    <property type="molecule type" value="Genomic_DNA"/>
</dbReference>
<proteinExistence type="predicted"/>
<evidence type="ECO:0000313" key="2">
    <source>
        <dbReference type="EMBL" id="KAK8555221.1"/>
    </source>
</evidence>
<feature type="compositionally biased region" description="Polar residues" evidence="1">
    <location>
        <begin position="104"/>
        <end position="113"/>
    </location>
</feature>